<dbReference type="EMBL" id="SNZP01000004">
    <property type="protein sequence ID" value="TDR80676.1"/>
    <property type="molecule type" value="Genomic_DNA"/>
</dbReference>
<evidence type="ECO:0000313" key="2">
    <source>
        <dbReference type="Proteomes" id="UP000295611"/>
    </source>
</evidence>
<reference evidence="1 2" key="1">
    <citation type="submission" date="2019-03" db="EMBL/GenBank/DDBJ databases">
        <title>Genomic Encyclopedia of Type Strains, Phase III (KMG-III): the genomes of soil and plant-associated and newly described type strains.</title>
        <authorList>
            <person name="Whitman W."/>
        </authorList>
    </citation>
    <scope>NUCLEOTIDE SEQUENCE [LARGE SCALE GENOMIC DNA]</scope>
    <source>
        <strain evidence="1 2">CECT 8976</strain>
    </source>
</reference>
<accession>A0A4R7BAJ1</accession>
<dbReference type="OrthoDB" id="6401683at2"/>
<evidence type="ECO:0000313" key="1">
    <source>
        <dbReference type="EMBL" id="TDR80676.1"/>
    </source>
</evidence>
<keyword evidence="2" id="KW-1185">Reference proteome</keyword>
<organism evidence="1 2">
    <name type="scientific">Paludibacterium purpuratum</name>
    <dbReference type="NCBI Taxonomy" id="1144873"/>
    <lineage>
        <taxon>Bacteria</taxon>
        <taxon>Pseudomonadati</taxon>
        <taxon>Pseudomonadota</taxon>
        <taxon>Betaproteobacteria</taxon>
        <taxon>Neisseriales</taxon>
        <taxon>Chromobacteriaceae</taxon>
        <taxon>Paludibacterium</taxon>
    </lineage>
</organism>
<protein>
    <submittedName>
        <fullName evidence="1">Uncharacterized protein (TIGR04141 family)</fullName>
    </submittedName>
</protein>
<comment type="caution">
    <text evidence="1">The sequence shown here is derived from an EMBL/GenBank/DDBJ whole genome shotgun (WGS) entry which is preliminary data.</text>
</comment>
<name>A0A4R7BAJ1_9NEIS</name>
<dbReference type="Proteomes" id="UP000295611">
    <property type="component" value="Unassembled WGS sequence"/>
</dbReference>
<dbReference type="Pfam" id="PF19614">
    <property type="entry name" value="DUF6119"/>
    <property type="match status" value="1"/>
</dbReference>
<dbReference type="NCBIfam" id="TIGR04141">
    <property type="entry name" value="TIGR04141 family sporadically distributed protein"/>
    <property type="match status" value="1"/>
</dbReference>
<gene>
    <name evidence="1" type="ORF">DFP86_104176</name>
</gene>
<proteinExistence type="predicted"/>
<dbReference type="RefSeq" id="WP_133679264.1">
    <property type="nucleotide sequence ID" value="NZ_SNZP01000004.1"/>
</dbReference>
<sequence length="533" mass="59491">MISLSIYLIRSSSVKDMEDAFQSFQSTPAKLSEGVEGKFYAMPSVPDEPIWFSTLKPLLENRQPPLELNSQSAGGVLVLKSNPHAFAVSFGLGWLRIKDDWVIPDFGKKAALNAIAPDKLVELSAEQVFAHRHTSNERAPSATNRKVFGVDFDRDLLGTLEGIPVDSKLLGSSIKGGTSFRLRIELSTLESVLNSVGILYESTAYKKFWPEVDNIVRVEDQSIVDNLEIDLHSEIIKSTWPASLLLMNSGSARNSELNAVNFSIGRLERKKKTSSRSGAPYLFLSAWDSWLKKTGQSRSLATAKNTAVHGLDANYEPLFETSIFNCLAFEMSKLDKSGINIQYILSNGHWYRSEQDFIATVNKKLADLSSRLPGKKLSKWDTILHEGDFNLACSKKDGVILFDAKNVSYGGGHSKFEFCDLMDLDNKTLYFVKIAVNSSHMSHLTEQVRRTVELFFGQDPTFRQKLANVVSKHNPSLDVSWAKSRPRNGDWKLCVVPLGKKLAKLPFFAKCGLYRLAKELEIAGHELVCDENP</sequence>
<dbReference type="AlphaFoldDB" id="A0A4R7BAJ1"/>
<dbReference type="InterPro" id="IPR026487">
    <property type="entry name" value="CHP04141"/>
</dbReference>